<comment type="similarity">
    <text evidence="5">Belongs to the salp15 family.</text>
</comment>
<feature type="compositionally biased region" description="Basic and acidic residues" evidence="6">
    <location>
        <begin position="45"/>
        <end position="54"/>
    </location>
</feature>
<evidence type="ECO:0000256" key="2">
    <source>
        <dbReference type="ARBA" id="ARBA00022525"/>
    </source>
</evidence>
<name>A0A0K8RHC3_IXORI</name>
<evidence type="ECO:0000256" key="1">
    <source>
        <dbReference type="ARBA" id="ARBA00004613"/>
    </source>
</evidence>
<feature type="signal peptide" evidence="7">
    <location>
        <begin position="1"/>
        <end position="18"/>
    </location>
</feature>
<proteinExistence type="evidence at transcript level"/>
<accession>A0A0K8RHC3</accession>
<dbReference type="EMBL" id="GADI01003251">
    <property type="protein sequence ID" value="JAA70557.1"/>
    <property type="molecule type" value="mRNA"/>
</dbReference>
<evidence type="ECO:0000256" key="3">
    <source>
        <dbReference type="ARBA" id="ARBA00022729"/>
    </source>
</evidence>
<dbReference type="AlphaFoldDB" id="A0A0K8RHC3"/>
<feature type="chain" id="PRO_5005518006" evidence="7">
    <location>
        <begin position="19"/>
        <end position="155"/>
    </location>
</feature>
<evidence type="ECO:0000256" key="7">
    <source>
        <dbReference type="SAM" id="SignalP"/>
    </source>
</evidence>
<feature type="compositionally biased region" description="Polar residues" evidence="6">
    <location>
        <begin position="22"/>
        <end position="44"/>
    </location>
</feature>
<evidence type="ECO:0000256" key="6">
    <source>
        <dbReference type="SAM" id="MobiDB-lite"/>
    </source>
</evidence>
<dbReference type="GO" id="GO:0005576">
    <property type="term" value="C:extracellular region"/>
    <property type="evidence" value="ECO:0007669"/>
    <property type="project" value="UniProtKB-SubCell"/>
</dbReference>
<reference evidence="8" key="1">
    <citation type="submission" date="2012-12" db="EMBL/GenBank/DDBJ databases">
        <title>Identification and characterization of a phenylalanine ammonia-lyase gene family in Isatis indigotica Fort.</title>
        <authorList>
            <person name="Liu Q."/>
            <person name="Chen J."/>
            <person name="Zhou X."/>
            <person name="Di P."/>
            <person name="Xiao Y."/>
            <person name="Xuan H."/>
            <person name="Zhang L."/>
            <person name="Chen W."/>
        </authorList>
    </citation>
    <scope>NUCLEOTIDE SEQUENCE</scope>
    <source>
        <tissue evidence="8">Salivary gland</tissue>
    </source>
</reference>
<protein>
    <submittedName>
        <fullName evidence="8">Putative ixodes 8-cys protein</fullName>
    </submittedName>
</protein>
<evidence type="ECO:0000313" key="8">
    <source>
        <dbReference type="EMBL" id="JAA70557.1"/>
    </source>
</evidence>
<feature type="region of interest" description="Disordered" evidence="6">
    <location>
        <begin position="22"/>
        <end position="75"/>
    </location>
</feature>
<keyword evidence="3 7" id="KW-0732">Signal</keyword>
<evidence type="ECO:0000256" key="4">
    <source>
        <dbReference type="ARBA" id="ARBA00023180"/>
    </source>
</evidence>
<keyword evidence="4" id="KW-0325">Glycoprotein</keyword>
<organism evidence="8">
    <name type="scientific">Ixodes ricinus</name>
    <name type="common">Common tick</name>
    <name type="synonym">Acarus ricinus</name>
    <dbReference type="NCBI Taxonomy" id="34613"/>
    <lineage>
        <taxon>Eukaryota</taxon>
        <taxon>Metazoa</taxon>
        <taxon>Ecdysozoa</taxon>
        <taxon>Arthropoda</taxon>
        <taxon>Chelicerata</taxon>
        <taxon>Arachnida</taxon>
        <taxon>Acari</taxon>
        <taxon>Parasitiformes</taxon>
        <taxon>Ixodida</taxon>
        <taxon>Ixodoidea</taxon>
        <taxon>Ixodidae</taxon>
        <taxon>Ixodinae</taxon>
        <taxon>Ixodes</taxon>
    </lineage>
</organism>
<keyword evidence="2" id="KW-0964">Secreted</keyword>
<comment type="subcellular location">
    <subcellularLocation>
        <location evidence="1">Secreted</location>
    </subcellularLocation>
</comment>
<dbReference type="Pfam" id="PF12115">
    <property type="entry name" value="Salp15"/>
    <property type="match status" value="1"/>
</dbReference>
<evidence type="ECO:0000256" key="5">
    <source>
        <dbReference type="ARBA" id="ARBA00034321"/>
    </source>
</evidence>
<dbReference type="InterPro" id="IPR021971">
    <property type="entry name" value="Salp15"/>
</dbReference>
<sequence length="155" mass="16752">MFKLKFFILFVLAGLCFGDASNSESGTSPDNQDTNSGGPQGTNSDDSKAPKESNGEETADATKPEMGNGLPDFVGNNTEKVKFMAQLLSQCDHQHDLFKINKENISFVNCTYTCISEGSESTREERIPEGLICDSQKNKCPKSGNCPTAQPLPSC</sequence>